<evidence type="ECO:0000313" key="2">
    <source>
        <dbReference type="EMBL" id="MBC2575451.1"/>
    </source>
</evidence>
<dbReference type="EMBL" id="JABGBW010000001">
    <property type="protein sequence ID" value="MBC2575451.1"/>
    <property type="molecule type" value="Genomic_DNA"/>
</dbReference>
<accession>A0ABR6TJ50</accession>
<proteinExistence type="predicted"/>
<feature type="transmembrane region" description="Helical" evidence="1">
    <location>
        <begin position="315"/>
        <end position="333"/>
    </location>
</feature>
<feature type="transmembrane region" description="Helical" evidence="1">
    <location>
        <begin position="234"/>
        <end position="253"/>
    </location>
</feature>
<protein>
    <recommendedName>
        <fullName evidence="4">Glucosyl transferase GtrII</fullName>
    </recommendedName>
</protein>
<dbReference type="InterPro" id="IPR045691">
    <property type="entry name" value="DUF6056"/>
</dbReference>
<gene>
    <name evidence="2" type="ORF">HLB29_01980</name>
</gene>
<feature type="transmembrane region" description="Helical" evidence="1">
    <location>
        <begin position="364"/>
        <end position="380"/>
    </location>
</feature>
<dbReference type="RefSeq" id="WP_185623478.1">
    <property type="nucleotide sequence ID" value="NZ_JABGBW010000001.1"/>
</dbReference>
<keyword evidence="3" id="KW-1185">Reference proteome</keyword>
<feature type="transmembrane region" description="Helical" evidence="1">
    <location>
        <begin position="340"/>
        <end position="358"/>
    </location>
</feature>
<evidence type="ECO:0000313" key="3">
    <source>
        <dbReference type="Proteomes" id="UP000713904"/>
    </source>
</evidence>
<feature type="transmembrane region" description="Helical" evidence="1">
    <location>
        <begin position="192"/>
        <end position="222"/>
    </location>
</feature>
<keyword evidence="1" id="KW-0472">Membrane</keyword>
<dbReference type="Pfam" id="PF19528">
    <property type="entry name" value="DUF6056"/>
    <property type="match status" value="1"/>
</dbReference>
<sequence>MKEKIKLFKVKKEDIFIILPLIFIFSAILVLNLHIPLMADDFLNKIDINHNRINSIFQVIQNLIRRYYNENGRIFSHGIGGILLMFNQKYIAILNSTIFCIFIYQIYRFIDMEKYESKNSKVIISILYILIVFLLIWKFIPAFGQVFLWRIGAANYLWTSVFILAMVLSIKKVYKDRCVRENGKNNIEIKKIILYIILSFITGSTNENPVVGVIVILFAYMYLVKFRHKESIKIYIAMLISMLTGYILMLTAPGNFKRINYFKESPYLIERYLNRLDNMFHKFYMYILILFLLAITIHILSSIVKSNESESESEIYILAALATFFSMIMSPTFPARAMIMTVVFLIIAIMISINNIFLYTKICGYLLILFALCLGSFFFIKNYPQALSKNIEYEKKYEKRERIIYESKKKGVLDNIVVPEVKAGGDKYEAAFELDDIEKDNPKNWMNKSISWYYGVNSVTLK</sequence>
<keyword evidence="1" id="KW-1133">Transmembrane helix</keyword>
<keyword evidence="1" id="KW-0812">Transmembrane</keyword>
<organism evidence="2 3">
    <name type="scientific">Peptostreptococcus canis</name>
    <dbReference type="NCBI Taxonomy" id="1159213"/>
    <lineage>
        <taxon>Bacteria</taxon>
        <taxon>Bacillati</taxon>
        <taxon>Bacillota</taxon>
        <taxon>Clostridia</taxon>
        <taxon>Peptostreptococcales</taxon>
        <taxon>Peptostreptococcaceae</taxon>
        <taxon>Peptostreptococcus</taxon>
    </lineage>
</organism>
<feature type="transmembrane region" description="Helical" evidence="1">
    <location>
        <begin position="15"/>
        <end position="35"/>
    </location>
</feature>
<feature type="transmembrane region" description="Helical" evidence="1">
    <location>
        <begin position="283"/>
        <end position="303"/>
    </location>
</feature>
<name>A0ABR6TJ50_9FIRM</name>
<reference evidence="2 3" key="1">
    <citation type="submission" date="2020-05" db="EMBL/GenBank/DDBJ databases">
        <title>Draft genome of xy-202 and genomic insight in genome of the genus Peptostreptococcus.</title>
        <authorList>
            <person name="Zhang Z."/>
        </authorList>
    </citation>
    <scope>NUCLEOTIDE SEQUENCE [LARGE SCALE GENOMIC DNA]</scope>
    <source>
        <strain evidence="2 3">DSM 27025</strain>
    </source>
</reference>
<feature type="transmembrane region" description="Helical" evidence="1">
    <location>
        <begin position="90"/>
        <end position="110"/>
    </location>
</feature>
<evidence type="ECO:0008006" key="4">
    <source>
        <dbReference type="Google" id="ProtNLM"/>
    </source>
</evidence>
<feature type="transmembrane region" description="Helical" evidence="1">
    <location>
        <begin position="122"/>
        <end position="140"/>
    </location>
</feature>
<dbReference type="Proteomes" id="UP000713904">
    <property type="component" value="Unassembled WGS sequence"/>
</dbReference>
<evidence type="ECO:0000256" key="1">
    <source>
        <dbReference type="SAM" id="Phobius"/>
    </source>
</evidence>
<comment type="caution">
    <text evidence="2">The sequence shown here is derived from an EMBL/GenBank/DDBJ whole genome shotgun (WGS) entry which is preliminary data.</text>
</comment>
<feature type="transmembrane region" description="Helical" evidence="1">
    <location>
        <begin position="146"/>
        <end position="171"/>
    </location>
</feature>